<feature type="transmembrane region" description="Helical" evidence="6">
    <location>
        <begin position="593"/>
        <end position="613"/>
    </location>
</feature>
<name>A0A0D2ATM0_9PEZI</name>
<feature type="transmembrane region" description="Helical" evidence="6">
    <location>
        <begin position="199"/>
        <end position="226"/>
    </location>
</feature>
<feature type="transmembrane region" description="Helical" evidence="6">
    <location>
        <begin position="466"/>
        <end position="485"/>
    </location>
</feature>
<feature type="region of interest" description="Disordered" evidence="5">
    <location>
        <begin position="1"/>
        <end position="22"/>
    </location>
</feature>
<reference evidence="8 9" key="1">
    <citation type="submission" date="2015-01" db="EMBL/GenBank/DDBJ databases">
        <title>The Genome Sequence of Ochroconis gallopava CBS43764.</title>
        <authorList>
            <consortium name="The Broad Institute Genomics Platform"/>
            <person name="Cuomo C."/>
            <person name="de Hoog S."/>
            <person name="Gorbushina A."/>
            <person name="Stielow B."/>
            <person name="Teixiera M."/>
            <person name="Abouelleil A."/>
            <person name="Chapman S.B."/>
            <person name="Priest M."/>
            <person name="Young S.K."/>
            <person name="Wortman J."/>
            <person name="Nusbaum C."/>
            <person name="Birren B."/>
        </authorList>
    </citation>
    <scope>NUCLEOTIDE SEQUENCE [LARGE SCALE GENOMIC DNA]</scope>
    <source>
        <strain evidence="8 9">CBS 43764</strain>
    </source>
</reference>
<dbReference type="SUPFAM" id="SSF103473">
    <property type="entry name" value="MFS general substrate transporter"/>
    <property type="match status" value="1"/>
</dbReference>
<dbReference type="CDD" id="cd17476">
    <property type="entry name" value="MFS_Amf1_MDR_like"/>
    <property type="match status" value="1"/>
</dbReference>
<evidence type="ECO:0000256" key="5">
    <source>
        <dbReference type="SAM" id="MobiDB-lite"/>
    </source>
</evidence>
<dbReference type="OrthoDB" id="2428527at2759"/>
<dbReference type="GO" id="GO:0016020">
    <property type="term" value="C:membrane"/>
    <property type="evidence" value="ECO:0007669"/>
    <property type="project" value="UniProtKB-SubCell"/>
</dbReference>
<evidence type="ECO:0000259" key="7">
    <source>
        <dbReference type="PROSITE" id="PS50850"/>
    </source>
</evidence>
<dbReference type="PANTHER" id="PTHR42718">
    <property type="entry name" value="MAJOR FACILITATOR SUPERFAMILY MULTIDRUG TRANSPORTER MFSC"/>
    <property type="match status" value="1"/>
</dbReference>
<feature type="transmembrane region" description="Helical" evidence="6">
    <location>
        <begin position="238"/>
        <end position="256"/>
    </location>
</feature>
<dbReference type="HOGENOM" id="CLU_387898_0_0_1"/>
<feature type="region of interest" description="Disordered" evidence="5">
    <location>
        <begin position="142"/>
        <end position="189"/>
    </location>
</feature>
<dbReference type="Pfam" id="PF07690">
    <property type="entry name" value="MFS_1"/>
    <property type="match status" value="2"/>
</dbReference>
<dbReference type="AlphaFoldDB" id="A0A0D2ATM0"/>
<accession>A0A0D2ATM0</accession>
<feature type="region of interest" description="Disordered" evidence="5">
    <location>
        <begin position="43"/>
        <end position="77"/>
    </location>
</feature>
<dbReference type="PANTHER" id="PTHR42718:SF1">
    <property type="entry name" value="LOW AFFINITY AMMONIUM TRANSPORTER"/>
    <property type="match status" value="1"/>
</dbReference>
<comment type="subcellular location">
    <subcellularLocation>
        <location evidence="1">Membrane</location>
        <topology evidence="1">Multi-pass membrane protein</topology>
    </subcellularLocation>
</comment>
<dbReference type="GeneID" id="27314260"/>
<evidence type="ECO:0000256" key="1">
    <source>
        <dbReference type="ARBA" id="ARBA00004141"/>
    </source>
</evidence>
<feature type="transmembrane region" description="Helical" evidence="6">
    <location>
        <begin position="530"/>
        <end position="549"/>
    </location>
</feature>
<dbReference type="PROSITE" id="PS50850">
    <property type="entry name" value="MFS"/>
    <property type="match status" value="1"/>
</dbReference>
<keyword evidence="2 6" id="KW-0812">Transmembrane</keyword>
<feature type="transmembrane region" description="Helical" evidence="6">
    <location>
        <begin position="356"/>
        <end position="379"/>
    </location>
</feature>
<dbReference type="InterPro" id="IPR036259">
    <property type="entry name" value="MFS_trans_sf"/>
</dbReference>
<feature type="transmembrane region" description="Helical" evidence="6">
    <location>
        <begin position="428"/>
        <end position="446"/>
    </location>
</feature>
<dbReference type="InParanoid" id="A0A0D2ATM0"/>
<dbReference type="VEuPathDB" id="FungiDB:PV09_06287"/>
<dbReference type="InterPro" id="IPR011701">
    <property type="entry name" value="MFS"/>
</dbReference>
<protein>
    <recommendedName>
        <fullName evidence="7">Major facilitator superfamily (MFS) profile domain-containing protein</fullName>
    </recommendedName>
</protein>
<evidence type="ECO:0000256" key="3">
    <source>
        <dbReference type="ARBA" id="ARBA00022989"/>
    </source>
</evidence>
<evidence type="ECO:0000256" key="2">
    <source>
        <dbReference type="ARBA" id="ARBA00022692"/>
    </source>
</evidence>
<feature type="domain" description="Major facilitator superfamily (MFS) profile" evidence="7">
    <location>
        <begin position="198"/>
        <end position="656"/>
    </location>
</feature>
<dbReference type="RefSeq" id="XP_016212353.1">
    <property type="nucleotide sequence ID" value="XM_016359905.1"/>
</dbReference>
<gene>
    <name evidence="8" type="ORF">PV09_06287</name>
</gene>
<organism evidence="8 9">
    <name type="scientific">Verruconis gallopava</name>
    <dbReference type="NCBI Taxonomy" id="253628"/>
    <lineage>
        <taxon>Eukaryota</taxon>
        <taxon>Fungi</taxon>
        <taxon>Dikarya</taxon>
        <taxon>Ascomycota</taxon>
        <taxon>Pezizomycotina</taxon>
        <taxon>Dothideomycetes</taxon>
        <taxon>Pleosporomycetidae</taxon>
        <taxon>Venturiales</taxon>
        <taxon>Sympoventuriaceae</taxon>
        <taxon>Verruconis</taxon>
    </lineage>
</organism>
<keyword evidence="3 6" id="KW-1133">Transmembrane helix</keyword>
<feature type="transmembrane region" description="Helical" evidence="6">
    <location>
        <begin position="399"/>
        <end position="416"/>
    </location>
</feature>
<feature type="transmembrane region" description="Helical" evidence="6">
    <location>
        <begin position="328"/>
        <end position="350"/>
    </location>
</feature>
<evidence type="ECO:0000256" key="6">
    <source>
        <dbReference type="SAM" id="Phobius"/>
    </source>
</evidence>
<sequence length="712" mass="78112">MDSNNDRRSFETGREHMPPESHNLLEERISLHHDRISIDSRANDHHHHHHHQQDFSVPPTPTFHQSHHNSGIYDSSRQSIRSYSSNHPYMHVNQDSFYNTLQDNIRHYSIQSSSVWTQSRSSTPVNDTRHLNYSATWGSTANLMKDDVPSPTHNSSFRDQMEKSSDGGIDSPRSPVAPPAPTGPPTGPPAIKFSRQHEILFVANVCLAQLLSLACLAQTVSPLLIIADSLGVSHPGELAWLTAAYSMSLGTFIVPAGRLGDMFGHKKIFILGFLWLALWSFMCGFAYNWGYVALCVARGFQGIGPALLVPNGIALIGRSFPPGDKRALVIGIFGACGPCGFLTGASLAGMFAEVVWWPWAFWATAIACLFITFVSFVIIPDQLAVAAAPPGQKIPGFDWYGCITGVTGLMLINFALNQAPLAGWGTPYVYFLLIIGVMFTVAFFFIEMHLVKDPLLPVRGLQPQALLTLGCIAAGWASHGIWLYYYFMFLMHERHLSGTHATLELIWVGPLGIIFALSTGKLIKRFHVSRVMLASMLFFCIGTIILTYAPVNQTYWAQTFLSVLIMPGGMNLSFPAGCLLLSNAMPREHQGKAASLVSTVVNYSIASGLGFAGTVESSINRNGGTQLDGYRGAWELGIGFSAVGVLLSIYFIWTARGQIRQARQDKLGAPSNDATSVHGQKNIFRISQANLSRPAPSWANRIVSQIYGGKPY</sequence>
<keyword evidence="9" id="KW-1185">Reference proteome</keyword>
<dbReference type="EMBL" id="KN847549">
    <property type="protein sequence ID" value="KIW02484.1"/>
    <property type="molecule type" value="Genomic_DNA"/>
</dbReference>
<dbReference type="Gene3D" id="1.20.1250.20">
    <property type="entry name" value="MFS general substrate transporter like domains"/>
    <property type="match status" value="2"/>
</dbReference>
<proteinExistence type="predicted"/>
<evidence type="ECO:0000313" key="9">
    <source>
        <dbReference type="Proteomes" id="UP000053259"/>
    </source>
</evidence>
<evidence type="ECO:0000256" key="4">
    <source>
        <dbReference type="ARBA" id="ARBA00023136"/>
    </source>
</evidence>
<keyword evidence="4 6" id="KW-0472">Membrane</keyword>
<dbReference type="Proteomes" id="UP000053259">
    <property type="component" value="Unassembled WGS sequence"/>
</dbReference>
<feature type="transmembrane region" description="Helical" evidence="6">
    <location>
        <begin position="268"/>
        <end position="287"/>
    </location>
</feature>
<feature type="compositionally biased region" description="Pro residues" evidence="5">
    <location>
        <begin position="175"/>
        <end position="188"/>
    </location>
</feature>
<dbReference type="GO" id="GO:0022857">
    <property type="term" value="F:transmembrane transporter activity"/>
    <property type="evidence" value="ECO:0007669"/>
    <property type="project" value="InterPro"/>
</dbReference>
<feature type="transmembrane region" description="Helical" evidence="6">
    <location>
        <begin position="633"/>
        <end position="653"/>
    </location>
</feature>
<dbReference type="InterPro" id="IPR020846">
    <property type="entry name" value="MFS_dom"/>
</dbReference>
<feature type="transmembrane region" description="Helical" evidence="6">
    <location>
        <begin position="555"/>
        <end position="581"/>
    </location>
</feature>
<evidence type="ECO:0000313" key="8">
    <source>
        <dbReference type="EMBL" id="KIW02484.1"/>
    </source>
</evidence>